<reference evidence="10 11" key="1">
    <citation type="submission" date="2018-05" db="EMBL/GenBank/DDBJ databases">
        <authorList>
            <person name="Thind KAUR A."/>
        </authorList>
    </citation>
    <scope>NUCLEOTIDE SEQUENCE [LARGE SCALE GENOMIC DNA]</scope>
</reference>
<dbReference type="Pfam" id="PF00400">
    <property type="entry name" value="WD40"/>
    <property type="match status" value="5"/>
</dbReference>
<feature type="region of interest" description="Disordered" evidence="8">
    <location>
        <begin position="242"/>
        <end position="266"/>
    </location>
</feature>
<organism evidence="10 11">
    <name type="scientific">Triticum aestivum</name>
    <name type="common">Wheat</name>
    <dbReference type="NCBI Taxonomy" id="4565"/>
    <lineage>
        <taxon>Eukaryota</taxon>
        <taxon>Viridiplantae</taxon>
        <taxon>Streptophyta</taxon>
        <taxon>Embryophyta</taxon>
        <taxon>Tracheophyta</taxon>
        <taxon>Spermatophyta</taxon>
        <taxon>Magnoliopsida</taxon>
        <taxon>Liliopsida</taxon>
        <taxon>Poales</taxon>
        <taxon>Poaceae</taxon>
        <taxon>BOP clade</taxon>
        <taxon>Pooideae</taxon>
        <taxon>Triticodae</taxon>
        <taxon>Triticeae</taxon>
        <taxon>Triticinae</taxon>
        <taxon>Triticum</taxon>
    </lineage>
</organism>
<gene>
    <name evidence="10" type="ORF">CAMPLR22A2D_LOCUS1681</name>
</gene>
<evidence type="ECO:0000256" key="7">
    <source>
        <dbReference type="PROSITE-ProRule" id="PRU00221"/>
    </source>
</evidence>
<keyword evidence="1 6" id="KW-0690">Ribosome biogenesis</keyword>
<keyword evidence="2 6" id="KW-0698">rRNA processing</keyword>
<dbReference type="InterPro" id="IPR019775">
    <property type="entry name" value="WD40_repeat_CS"/>
</dbReference>
<evidence type="ECO:0000256" key="2">
    <source>
        <dbReference type="ARBA" id="ARBA00022552"/>
    </source>
</evidence>
<evidence type="ECO:0000256" key="1">
    <source>
        <dbReference type="ARBA" id="ARBA00022517"/>
    </source>
</evidence>
<comment type="function">
    <text evidence="6">Required for maturation of ribosomal RNAs and formation of the large ribosomal subunit.</text>
</comment>
<dbReference type="PANTHER" id="PTHR19855:SF11">
    <property type="entry name" value="RIBOSOME BIOGENESIS PROTEIN WDR12"/>
    <property type="match status" value="1"/>
</dbReference>
<dbReference type="FunFam" id="2.130.10.10:FF:000399">
    <property type="entry name" value="Ribosome biogenesis protein WDR12 homolog"/>
    <property type="match status" value="1"/>
</dbReference>
<dbReference type="PRINTS" id="PR00320">
    <property type="entry name" value="GPROTEINBRPT"/>
</dbReference>
<dbReference type="GO" id="GO:0000463">
    <property type="term" value="P:maturation of LSU-rRNA from tricistronic rRNA transcript (SSU-rRNA, 5.8S rRNA, LSU-rRNA)"/>
    <property type="evidence" value="ECO:0007669"/>
    <property type="project" value="UniProtKB-UniRule"/>
</dbReference>
<evidence type="ECO:0000256" key="6">
    <source>
        <dbReference type="HAMAP-Rule" id="MF_03029"/>
    </source>
</evidence>
<dbReference type="InterPro" id="IPR012972">
    <property type="entry name" value="NLE"/>
</dbReference>
<dbReference type="InterPro" id="IPR015943">
    <property type="entry name" value="WD40/YVTN_repeat-like_dom_sf"/>
</dbReference>
<feature type="domain" description="NLE" evidence="9">
    <location>
        <begin position="9"/>
        <end position="76"/>
    </location>
</feature>
<feature type="repeat" description="WD" evidence="7">
    <location>
        <begin position="200"/>
        <end position="241"/>
    </location>
</feature>
<dbReference type="InterPro" id="IPR028599">
    <property type="entry name" value="WDR12/Ytm1"/>
</dbReference>
<dbReference type="Gene3D" id="2.130.10.10">
    <property type="entry name" value="YVTN repeat-like/Quinoprotein amine dehydrogenase"/>
    <property type="match status" value="1"/>
</dbReference>
<dbReference type="SMART" id="SM00320">
    <property type="entry name" value="WD40"/>
    <property type="match status" value="6"/>
</dbReference>
<comment type="similarity">
    <text evidence="6">Belongs to the WD repeat WDR12/YTM1 family.</text>
</comment>
<dbReference type="PROSITE" id="PS00678">
    <property type="entry name" value="WD_REPEATS_1"/>
    <property type="match status" value="1"/>
</dbReference>
<dbReference type="SUPFAM" id="SSF50978">
    <property type="entry name" value="WD40 repeat-like"/>
    <property type="match status" value="1"/>
</dbReference>
<dbReference type="EMBL" id="LS480641">
    <property type="protein sequence ID" value="SPT17077.1"/>
    <property type="molecule type" value="Genomic_DNA"/>
</dbReference>
<dbReference type="GO" id="GO:0030687">
    <property type="term" value="C:preribosome, large subunit precursor"/>
    <property type="evidence" value="ECO:0007669"/>
    <property type="project" value="UniProtKB-UniRule"/>
</dbReference>
<evidence type="ECO:0000256" key="3">
    <source>
        <dbReference type="ARBA" id="ARBA00022574"/>
    </source>
</evidence>
<dbReference type="InterPro" id="IPR020472">
    <property type="entry name" value="WD40_PAC1"/>
</dbReference>
<evidence type="ECO:0000313" key="11">
    <source>
        <dbReference type="Proteomes" id="UP000280104"/>
    </source>
</evidence>
<dbReference type="CDD" id="cd00200">
    <property type="entry name" value="WD40"/>
    <property type="match status" value="1"/>
</dbReference>
<dbReference type="Pfam" id="PF08154">
    <property type="entry name" value="NLE"/>
    <property type="match status" value="1"/>
</dbReference>
<keyword evidence="3 7" id="KW-0853">WD repeat</keyword>
<dbReference type="GO" id="GO:0043021">
    <property type="term" value="F:ribonucleoprotein complex binding"/>
    <property type="evidence" value="ECO:0007669"/>
    <property type="project" value="UniProtKB-UniRule"/>
</dbReference>
<keyword evidence="4" id="KW-0677">Repeat</keyword>
<feature type="repeat" description="WD" evidence="7">
    <location>
        <begin position="356"/>
        <end position="398"/>
    </location>
</feature>
<dbReference type="HAMAP" id="MF_03029">
    <property type="entry name" value="WDR12"/>
    <property type="match status" value="1"/>
</dbReference>
<comment type="subcellular location">
    <subcellularLocation>
        <location evidence="6">Nucleus</location>
        <location evidence="6">Nucleolus</location>
    </subcellularLocation>
    <subcellularLocation>
        <location evidence="6">Nucleus</location>
        <location evidence="6">Nucleoplasm</location>
    </subcellularLocation>
</comment>
<dbReference type="AlphaFoldDB" id="A0A7H4LEN9"/>
<accession>A0A7H4LEN9</accession>
<evidence type="ECO:0000256" key="5">
    <source>
        <dbReference type="ARBA" id="ARBA00023242"/>
    </source>
</evidence>
<evidence type="ECO:0000259" key="9">
    <source>
        <dbReference type="Pfam" id="PF08154"/>
    </source>
</evidence>
<dbReference type="Proteomes" id="UP000280104">
    <property type="component" value="Chromosome II"/>
</dbReference>
<dbReference type="GO" id="GO:0005730">
    <property type="term" value="C:nucleolus"/>
    <property type="evidence" value="ECO:0007669"/>
    <property type="project" value="UniProtKB-SubCell"/>
</dbReference>
<evidence type="ECO:0000256" key="8">
    <source>
        <dbReference type="SAM" id="MobiDB-lite"/>
    </source>
</evidence>
<keyword evidence="5 6" id="KW-0539">Nucleus</keyword>
<dbReference type="PROSITE" id="PS50082">
    <property type="entry name" value="WD_REPEATS_2"/>
    <property type="match status" value="3"/>
</dbReference>
<feature type="repeat" description="WD" evidence="7">
    <location>
        <begin position="270"/>
        <end position="310"/>
    </location>
</feature>
<dbReference type="GO" id="GO:0000466">
    <property type="term" value="P:maturation of 5.8S rRNA from tricistronic rRNA transcript (SSU-rRNA, 5.8S rRNA, LSU-rRNA)"/>
    <property type="evidence" value="ECO:0007669"/>
    <property type="project" value="UniProtKB-UniRule"/>
</dbReference>
<proteinExistence type="inferred from homology"/>
<dbReference type="GO" id="GO:0005654">
    <property type="term" value="C:nucleoplasm"/>
    <property type="evidence" value="ECO:0007669"/>
    <property type="project" value="UniProtKB-SubCell"/>
</dbReference>
<dbReference type="InterPro" id="IPR036322">
    <property type="entry name" value="WD40_repeat_dom_sf"/>
</dbReference>
<dbReference type="PANTHER" id="PTHR19855">
    <property type="entry name" value="WD40 REPEAT PROTEIN 12, 37"/>
    <property type="match status" value="1"/>
</dbReference>
<protein>
    <recommendedName>
        <fullName evidence="6">Ribosome biogenesis protein WDR12 homolog</fullName>
    </recommendedName>
</protein>
<name>A0A7H4LEN9_WHEAT</name>
<evidence type="ECO:0000256" key="4">
    <source>
        <dbReference type="ARBA" id="ARBA00022737"/>
    </source>
</evidence>
<sequence>MDADASRQVRVRFVTKLPPPLRAPPTAIAVPAELSRMGLSEIVNSLLLSAEPDHQAQPFDFIVDGELVRMPLHQFLLAKGISAERVLELEYIKAVAPRKQEPPLPHDDWVSAVDGSNPSFILTGCYDGLARIWKDAAECTQVLEGHSGAITSASFINKGVETDGSLHVVTGSKDRSLRLFKFDTSVTIGSSKRIGAYKILPGHTSSIQSIAVDPSRNMICSASWDTTIKLWAVEGSEEDSDTVSVKKRRMNSDASGPEESQLEGSASSTLLGHTQCVSSVAWPEQRTIYSASWDHSVRQWDAQTGRETWNMFCGKALNCLDCGGEGSSLIAAGGSDPVLRVWDPRKPGTTAPIFQFSSHSSWISACKWHPSSWFHLISSSFDGKVMLWDLRTAWPLASVDSHKDKLTAVQSRLYWLTRHPKNQTIPIMVGSMCTLLSDHDFK</sequence>
<evidence type="ECO:0000313" key="10">
    <source>
        <dbReference type="EMBL" id="SPT17077.1"/>
    </source>
</evidence>
<dbReference type="PROSITE" id="PS50294">
    <property type="entry name" value="WD_REPEATS_REGION"/>
    <property type="match status" value="3"/>
</dbReference>
<dbReference type="InterPro" id="IPR001680">
    <property type="entry name" value="WD40_rpt"/>
</dbReference>